<evidence type="ECO:0000313" key="1">
    <source>
        <dbReference type="EMBL" id="ANU57638.1"/>
    </source>
</evidence>
<organism evidence="1 2">
    <name type="scientific">Bacteroides caecimuris</name>
    <dbReference type="NCBI Taxonomy" id="1796613"/>
    <lineage>
        <taxon>Bacteria</taxon>
        <taxon>Pseudomonadati</taxon>
        <taxon>Bacteroidota</taxon>
        <taxon>Bacteroidia</taxon>
        <taxon>Bacteroidales</taxon>
        <taxon>Bacteroidaceae</taxon>
        <taxon>Bacteroides</taxon>
    </lineage>
</organism>
<name>A0A1C7GYE6_9BACE</name>
<accession>A0A1C7GYE6</accession>
<keyword evidence="2" id="KW-1185">Reference proteome</keyword>
<evidence type="ECO:0000313" key="2">
    <source>
        <dbReference type="Proteomes" id="UP000092631"/>
    </source>
</evidence>
<dbReference type="Proteomes" id="UP000092631">
    <property type="component" value="Chromosome"/>
</dbReference>
<proteinExistence type="predicted"/>
<reference evidence="2" key="1">
    <citation type="submission" date="2016-04" db="EMBL/GenBank/DDBJ databases">
        <title>Complete Genome Sequences of Twelve Strains of a Stable Defined Moderately Diverse Mouse Microbiota 2 (sDMDMm2).</title>
        <authorList>
            <person name="Uchimura Y."/>
            <person name="Wyss M."/>
            <person name="Brugiroux S."/>
            <person name="Limenitakis J.P."/>
            <person name="Stecher B."/>
            <person name="McCoy K.D."/>
            <person name="Macpherson A.J."/>
        </authorList>
    </citation>
    <scope>NUCLEOTIDE SEQUENCE [LARGE SCALE GENOMIC DNA]</scope>
    <source>
        <strain evidence="2">I48</strain>
    </source>
</reference>
<sequence length="412" mass="47301">MISGNAHAQIVDWIIDQAAQSIVNEAEKQLGEIGNSLWNSIIESEAKASITKKANKLKDIEIDRTKELKLLEKYKDIPIYRYSEMYPLMFSKTESYLNPLNNIKISKLGNGVVMNTLQAMQDSIRNAITTTQLSELLTKQALDSLCIMENSEYLNKLLLDDINHSRAIAILLNNHPEAVRVYANLSKTEFRRKILHLYYWAVAADAHRRCLSKKKKLINPRNVKIVQSDSMFLIIYKGEEYGAILGNKIVCKNINLLNLCNVPNAQYHYNNMMYKTDALGRVVRAEQQVNRDYKGKCKDKGTVKSKDCTKFRCSKLYNKFYSLGFPKYQSPDCNINTVYLKDDIFKQNKKQVKLLMKEINKGASNSYKIVTKLTYDDDTFYCKGINIEIVEGINNGSAKRLKRLKALRKSDI</sequence>
<dbReference type="EMBL" id="CP015401">
    <property type="protein sequence ID" value="ANU57638.1"/>
    <property type="molecule type" value="Genomic_DNA"/>
</dbReference>
<gene>
    <name evidence="1" type="ORF">A4V03_08705</name>
</gene>
<dbReference type="AlphaFoldDB" id="A0A1C7GYE6"/>
<protein>
    <submittedName>
        <fullName evidence="1">Uncharacterized protein</fullName>
    </submittedName>
</protein>
<dbReference type="KEGG" id="bcae:A4V03_08705"/>